<dbReference type="PATRIC" id="fig|1550241.5.peg.1371"/>
<protein>
    <recommendedName>
        <fullName evidence="4">Secondary thiamine-phosphate synthase enzyme</fullName>
    </recommendedName>
</protein>
<dbReference type="InterPro" id="IPR035917">
    <property type="entry name" value="YjbQ-like_sf"/>
</dbReference>
<dbReference type="NCBIfam" id="TIGR00149">
    <property type="entry name" value="TIGR00149_YjbQ"/>
    <property type="match status" value="1"/>
</dbReference>
<dbReference type="AlphaFoldDB" id="A0A0F7FJC3"/>
<reference evidence="2 3" key="1">
    <citation type="journal article" date="2015" name="Stand. Genomic Sci.">
        <title>Complete genome sequence of and proposal of Thermofilum uzonense sp. nov. a novel hyperthermophilic crenarchaeon and emended description of the genus Thermofilum.</title>
        <authorList>
            <person name="Toshchakov S.V."/>
            <person name="Korzhenkov A.A."/>
            <person name="Samarov N.I."/>
            <person name="Mazunin I.O."/>
            <person name="Mozhey O.I."/>
            <person name="Shmyr I.S."/>
            <person name="Derbikova K.S."/>
            <person name="Taranov E.A."/>
            <person name="Dominova I.N."/>
            <person name="Bonch-Osmolovskaya E.A."/>
            <person name="Patrushev M.V."/>
            <person name="Podosokorskaya O.A."/>
            <person name="Kublanov I.V."/>
        </authorList>
    </citation>
    <scope>NUCLEOTIDE SEQUENCE [LARGE SCALE GENOMIC DNA]</scope>
    <source>
        <strain evidence="2 3">1807-2</strain>
    </source>
</reference>
<dbReference type="Gene3D" id="2.60.120.460">
    <property type="entry name" value="YjbQ-like"/>
    <property type="match status" value="1"/>
</dbReference>
<dbReference type="PIRSF" id="PIRSF004681">
    <property type="entry name" value="UCP004681"/>
    <property type="match status" value="1"/>
</dbReference>
<evidence type="ECO:0000313" key="2">
    <source>
        <dbReference type="EMBL" id="AKG38982.1"/>
    </source>
</evidence>
<name>A0A0F7FJC3_9CREN</name>
<dbReference type="EMBL" id="CP009961">
    <property type="protein sequence ID" value="AKG38982.1"/>
    <property type="molecule type" value="Genomic_DNA"/>
</dbReference>
<sequence>MHVFTRIVEVSSSEKFQLINITGYVEKIVRESNVKNGICLIFVPHATAALIANENETGLIRDILNQLRELIPPNKPWLHNRIDDNAHAHIASAIIGAHLVFPILNGQLLRGTWQEIFLVEMDGPRSSRKVVVQVLGE</sequence>
<evidence type="ECO:0000313" key="3">
    <source>
        <dbReference type="Proteomes" id="UP000067434"/>
    </source>
</evidence>
<dbReference type="KEGG" id="thf:MA03_06590"/>
<dbReference type="RefSeq" id="WP_052884503.1">
    <property type="nucleotide sequence ID" value="NZ_CP009961.1"/>
</dbReference>
<comment type="similarity">
    <text evidence="1">Belongs to the UPF0047 family.</text>
</comment>
<dbReference type="OrthoDB" id="6663at2157"/>
<dbReference type="Proteomes" id="UP000067434">
    <property type="component" value="Chromosome"/>
</dbReference>
<dbReference type="GeneID" id="25401883"/>
<dbReference type="PANTHER" id="PTHR30615">
    <property type="entry name" value="UNCHARACTERIZED PROTEIN YJBQ-RELATED"/>
    <property type="match status" value="1"/>
</dbReference>
<evidence type="ECO:0008006" key="4">
    <source>
        <dbReference type="Google" id="ProtNLM"/>
    </source>
</evidence>
<accession>A0A0F7FJC3</accession>
<dbReference type="Pfam" id="PF01894">
    <property type="entry name" value="YjbQ"/>
    <property type="match status" value="1"/>
</dbReference>
<dbReference type="PANTHER" id="PTHR30615:SF8">
    <property type="entry name" value="UPF0047 PROTEIN C4A8.02C"/>
    <property type="match status" value="1"/>
</dbReference>
<proteinExistence type="inferred from homology"/>
<evidence type="ECO:0000256" key="1">
    <source>
        <dbReference type="ARBA" id="ARBA00005534"/>
    </source>
</evidence>
<dbReference type="HOGENOM" id="CLU_096980_1_1_2"/>
<keyword evidence="3" id="KW-1185">Reference proteome</keyword>
<dbReference type="InterPro" id="IPR001602">
    <property type="entry name" value="UPF0047_YjbQ-like"/>
</dbReference>
<dbReference type="SUPFAM" id="SSF111038">
    <property type="entry name" value="YjbQ-like"/>
    <property type="match status" value="1"/>
</dbReference>
<organism evidence="2 3">
    <name type="scientific">Infirmifilum uzonense</name>
    <dbReference type="NCBI Taxonomy" id="1550241"/>
    <lineage>
        <taxon>Archaea</taxon>
        <taxon>Thermoproteota</taxon>
        <taxon>Thermoprotei</taxon>
        <taxon>Thermofilales</taxon>
        <taxon>Thermofilaceae</taxon>
        <taxon>Infirmifilum</taxon>
    </lineage>
</organism>
<gene>
    <name evidence="2" type="ORF">MA03_06590</name>
</gene>